<evidence type="ECO:0000256" key="1">
    <source>
        <dbReference type="ARBA" id="ARBA00004123"/>
    </source>
</evidence>
<reference evidence="11" key="2">
    <citation type="submission" date="2025-09" db="UniProtKB">
        <authorList>
            <consortium name="Ensembl"/>
        </authorList>
    </citation>
    <scope>IDENTIFICATION</scope>
</reference>
<dbReference type="InterPro" id="IPR051188">
    <property type="entry name" value="PHD-type_Zinc_Finger"/>
</dbReference>
<dbReference type="AlphaFoldDB" id="A0A8C0U136"/>
<keyword evidence="5 8" id="KW-0863">Zinc-finger</keyword>
<dbReference type="GO" id="GO:0008270">
    <property type="term" value="F:zinc ion binding"/>
    <property type="evidence" value="ECO:0007669"/>
    <property type="project" value="UniProtKB-KW"/>
</dbReference>
<dbReference type="SUPFAM" id="SSF57903">
    <property type="entry name" value="FYVE/PHD zinc finger"/>
    <property type="match status" value="2"/>
</dbReference>
<evidence type="ECO:0000313" key="12">
    <source>
        <dbReference type="Proteomes" id="UP000694410"/>
    </source>
</evidence>
<evidence type="ECO:0000256" key="5">
    <source>
        <dbReference type="ARBA" id="ARBA00022771"/>
    </source>
</evidence>
<dbReference type="SMART" id="SM00184">
    <property type="entry name" value="RING"/>
    <property type="match status" value="2"/>
</dbReference>
<evidence type="ECO:0000259" key="9">
    <source>
        <dbReference type="PROSITE" id="PS50089"/>
    </source>
</evidence>
<dbReference type="PANTHER" id="PTHR12420">
    <property type="entry name" value="PHD FINGER PROTEIN"/>
    <property type="match status" value="1"/>
</dbReference>
<keyword evidence="4" id="KW-0479">Metal-binding</keyword>
<keyword evidence="6" id="KW-0833">Ubl conjugation pathway</keyword>
<keyword evidence="12" id="KW-1185">Reference proteome</keyword>
<proteinExistence type="predicted"/>
<dbReference type="GO" id="GO:0005634">
    <property type="term" value="C:nucleus"/>
    <property type="evidence" value="ECO:0007669"/>
    <property type="project" value="TreeGrafter"/>
</dbReference>
<protein>
    <submittedName>
        <fullName evidence="11">G2/M phase-specific E3 ubiquitin-protein ligase-like</fullName>
    </submittedName>
</protein>
<comment type="pathway">
    <text evidence="2">Protein modification; protein ubiquitination.</text>
</comment>
<evidence type="ECO:0000313" key="11">
    <source>
        <dbReference type="Ensembl" id="ENSCCEP00000000916.1"/>
    </source>
</evidence>
<comment type="subcellular location">
    <subcellularLocation>
        <location evidence="1">Nucleus</location>
    </subcellularLocation>
</comment>
<dbReference type="PANTHER" id="PTHR12420:SF47">
    <property type="entry name" value="PHD FINGER PROTEIN 7"/>
    <property type="match status" value="1"/>
</dbReference>
<dbReference type="InterPro" id="IPR011011">
    <property type="entry name" value="Znf_FYVE_PHD"/>
</dbReference>
<dbReference type="InterPro" id="IPR034732">
    <property type="entry name" value="EPHD"/>
</dbReference>
<dbReference type="InterPro" id="IPR001841">
    <property type="entry name" value="Znf_RING"/>
</dbReference>
<name>A0A8C0U136_CYACU</name>
<evidence type="ECO:0000256" key="4">
    <source>
        <dbReference type="ARBA" id="ARBA00022723"/>
    </source>
</evidence>
<evidence type="ECO:0000256" key="2">
    <source>
        <dbReference type="ARBA" id="ARBA00004906"/>
    </source>
</evidence>
<dbReference type="InterPro" id="IPR042013">
    <property type="entry name" value="PHF7/G2E3_ePHD"/>
</dbReference>
<dbReference type="InterPro" id="IPR013083">
    <property type="entry name" value="Znf_RING/FYVE/PHD"/>
</dbReference>
<organism evidence="11 12">
    <name type="scientific">Cyanistes caeruleus</name>
    <name type="common">Eurasian blue tit</name>
    <name type="synonym">Parus caeruleus</name>
    <dbReference type="NCBI Taxonomy" id="156563"/>
    <lineage>
        <taxon>Eukaryota</taxon>
        <taxon>Metazoa</taxon>
        <taxon>Chordata</taxon>
        <taxon>Craniata</taxon>
        <taxon>Vertebrata</taxon>
        <taxon>Euteleostomi</taxon>
        <taxon>Archelosauria</taxon>
        <taxon>Archosauria</taxon>
        <taxon>Dinosauria</taxon>
        <taxon>Saurischia</taxon>
        <taxon>Theropoda</taxon>
        <taxon>Coelurosauria</taxon>
        <taxon>Aves</taxon>
        <taxon>Neognathae</taxon>
        <taxon>Neoaves</taxon>
        <taxon>Telluraves</taxon>
        <taxon>Australaves</taxon>
        <taxon>Passeriformes</taxon>
        <taxon>Paridae</taxon>
        <taxon>Cyanistes</taxon>
    </lineage>
</organism>
<evidence type="ECO:0000256" key="3">
    <source>
        <dbReference type="ARBA" id="ARBA00022679"/>
    </source>
</evidence>
<dbReference type="Proteomes" id="UP000694410">
    <property type="component" value="Unplaced"/>
</dbReference>
<reference evidence="11" key="1">
    <citation type="submission" date="2025-08" db="UniProtKB">
        <authorList>
            <consortium name="Ensembl"/>
        </authorList>
    </citation>
    <scope>IDENTIFICATION</scope>
</reference>
<dbReference type="Pfam" id="PF13639">
    <property type="entry name" value="zf-RING_2"/>
    <property type="match status" value="1"/>
</dbReference>
<feature type="domain" description="PHD-type" evidence="10">
    <location>
        <begin position="13"/>
        <end position="128"/>
    </location>
</feature>
<dbReference type="PROSITE" id="PS51805">
    <property type="entry name" value="EPHD"/>
    <property type="match status" value="1"/>
</dbReference>
<evidence type="ECO:0000259" key="10">
    <source>
        <dbReference type="PROSITE" id="PS51805"/>
    </source>
</evidence>
<evidence type="ECO:0000256" key="8">
    <source>
        <dbReference type="PROSITE-ProRule" id="PRU00175"/>
    </source>
</evidence>
<dbReference type="CDD" id="cd15669">
    <property type="entry name" value="ePHD_PHF7_G2E3_like"/>
    <property type="match status" value="1"/>
</dbReference>
<keyword evidence="3" id="KW-0808">Transferase</keyword>
<evidence type="ECO:0000256" key="6">
    <source>
        <dbReference type="ARBA" id="ARBA00022786"/>
    </source>
</evidence>
<feature type="domain" description="RING-type" evidence="9">
    <location>
        <begin position="143"/>
        <end position="192"/>
    </location>
</feature>
<dbReference type="Gene3D" id="3.30.40.10">
    <property type="entry name" value="Zinc/RING finger domain, C3HC4 (zinc finger)"/>
    <property type="match status" value="2"/>
</dbReference>
<gene>
    <name evidence="11" type="primary">LOC111944025</name>
</gene>
<evidence type="ECO:0000256" key="7">
    <source>
        <dbReference type="ARBA" id="ARBA00022833"/>
    </source>
</evidence>
<dbReference type="Ensembl" id="ENSCCET00000001701.1">
    <property type="protein sequence ID" value="ENSCCEP00000000916.1"/>
    <property type="gene ID" value="ENSCCEG00000001173.1"/>
</dbReference>
<accession>A0A8C0U136</accession>
<dbReference type="PROSITE" id="PS50089">
    <property type="entry name" value="ZF_RING_2"/>
    <property type="match status" value="1"/>
</dbReference>
<keyword evidence="7" id="KW-0862">Zinc</keyword>
<dbReference type="InterPro" id="IPR001965">
    <property type="entry name" value="Znf_PHD"/>
</dbReference>
<dbReference type="Pfam" id="PF13771">
    <property type="entry name" value="zf-HC5HC2H"/>
    <property type="match status" value="1"/>
</dbReference>
<dbReference type="SMART" id="SM00249">
    <property type="entry name" value="PHD"/>
    <property type="match status" value="2"/>
</dbReference>
<sequence>MCDREQEGSDGREQACLLCRRSEADPDTCGDKQEKYGLYAHIFCLYFATLLFRQAKKCVGLLGFLLPDIQLAVRRAAWKHCCVCGQSGATILCCKEGCNRWFHLPCAKEGGCVTQYIAPYRSFCPGHRPVQMVQVTPEPGTECPICMEPVEDRMTFNTIVCPTCKRAWFHRDCLQGQAMRAGLLYFSCPLCRDSEEFLVEMFRMGIRTPIRLVSFCGAHKAGGCKCRAVPGPAPAVQALPHPGSLDLRFSGDLEKHWRKSRVTLLPPCGQ</sequence>